<dbReference type="AlphaFoldDB" id="A0A9W6L1Z0"/>
<dbReference type="EMBL" id="BSFQ01000002">
    <property type="protein sequence ID" value="GLL09564.1"/>
    <property type="molecule type" value="Genomic_DNA"/>
</dbReference>
<dbReference type="Proteomes" id="UP001143463">
    <property type="component" value="Unassembled WGS sequence"/>
</dbReference>
<reference evidence="1" key="2">
    <citation type="submission" date="2023-01" db="EMBL/GenBank/DDBJ databases">
        <authorList>
            <person name="Sun Q."/>
            <person name="Evtushenko L."/>
        </authorList>
    </citation>
    <scope>NUCLEOTIDE SEQUENCE</scope>
    <source>
        <strain evidence="1">VKM Ac-1069</strain>
    </source>
</reference>
<reference evidence="1" key="1">
    <citation type="journal article" date="2014" name="Int. J. Syst. Evol. Microbiol.">
        <title>Complete genome sequence of Corynebacterium casei LMG S-19264T (=DSM 44701T), isolated from a smear-ripened cheese.</title>
        <authorList>
            <consortium name="US DOE Joint Genome Institute (JGI-PGF)"/>
            <person name="Walter F."/>
            <person name="Albersmeier A."/>
            <person name="Kalinowski J."/>
            <person name="Ruckert C."/>
        </authorList>
    </citation>
    <scope>NUCLEOTIDE SEQUENCE</scope>
    <source>
        <strain evidence="1">VKM Ac-1069</strain>
    </source>
</reference>
<proteinExistence type="predicted"/>
<comment type="caution">
    <text evidence="1">The sequence shown here is derived from an EMBL/GenBank/DDBJ whole genome shotgun (WGS) entry which is preliminary data.</text>
</comment>
<keyword evidence="2" id="KW-1185">Reference proteome</keyword>
<sequence>MVGDRVVGTYLHGPVLARNPALRICCWSGPSPFPPGRRVIVVLSLLPLVRELYKERRRDRLTPTTAAGDSFLR</sequence>
<accession>A0A9W6L1Z0</accession>
<protein>
    <submittedName>
        <fullName evidence="1">Uncharacterized protein</fullName>
    </submittedName>
</protein>
<name>A0A9W6L1Z0_9PSEU</name>
<gene>
    <name evidence="1" type="ORF">GCM10017577_07040</name>
</gene>
<evidence type="ECO:0000313" key="2">
    <source>
        <dbReference type="Proteomes" id="UP001143463"/>
    </source>
</evidence>
<organism evidence="1 2">
    <name type="scientific">Pseudonocardia halophobica</name>
    <dbReference type="NCBI Taxonomy" id="29401"/>
    <lineage>
        <taxon>Bacteria</taxon>
        <taxon>Bacillati</taxon>
        <taxon>Actinomycetota</taxon>
        <taxon>Actinomycetes</taxon>
        <taxon>Pseudonocardiales</taxon>
        <taxon>Pseudonocardiaceae</taxon>
        <taxon>Pseudonocardia</taxon>
    </lineage>
</organism>
<evidence type="ECO:0000313" key="1">
    <source>
        <dbReference type="EMBL" id="GLL09564.1"/>
    </source>
</evidence>